<feature type="domain" description="HAT C-terminal dimerisation" evidence="1">
    <location>
        <begin position="90"/>
        <end position="147"/>
    </location>
</feature>
<dbReference type="InterPro" id="IPR008906">
    <property type="entry name" value="HATC_C_dom"/>
</dbReference>
<dbReference type="Pfam" id="PF05699">
    <property type="entry name" value="Dimer_Tnp_hAT"/>
    <property type="match status" value="1"/>
</dbReference>
<evidence type="ECO:0000313" key="3">
    <source>
        <dbReference type="Proteomes" id="UP001148838"/>
    </source>
</evidence>
<accession>A0ABQ8S9H3</accession>
<gene>
    <name evidence="2" type="ORF">ANN_19297</name>
</gene>
<dbReference type="PANTHER" id="PTHR45749">
    <property type="match status" value="1"/>
</dbReference>
<evidence type="ECO:0000313" key="2">
    <source>
        <dbReference type="EMBL" id="KAJ4430706.1"/>
    </source>
</evidence>
<evidence type="ECO:0000259" key="1">
    <source>
        <dbReference type="Pfam" id="PF05699"/>
    </source>
</evidence>
<keyword evidence="3" id="KW-1185">Reference proteome</keyword>
<organism evidence="2 3">
    <name type="scientific">Periplaneta americana</name>
    <name type="common">American cockroach</name>
    <name type="synonym">Blatta americana</name>
    <dbReference type="NCBI Taxonomy" id="6978"/>
    <lineage>
        <taxon>Eukaryota</taxon>
        <taxon>Metazoa</taxon>
        <taxon>Ecdysozoa</taxon>
        <taxon>Arthropoda</taxon>
        <taxon>Hexapoda</taxon>
        <taxon>Insecta</taxon>
        <taxon>Pterygota</taxon>
        <taxon>Neoptera</taxon>
        <taxon>Polyneoptera</taxon>
        <taxon>Dictyoptera</taxon>
        <taxon>Blattodea</taxon>
        <taxon>Blattoidea</taxon>
        <taxon>Blattidae</taxon>
        <taxon>Blattinae</taxon>
        <taxon>Periplaneta</taxon>
    </lineage>
</organism>
<name>A0ABQ8S9H3_PERAM</name>
<comment type="caution">
    <text evidence="2">The sequence shown here is derived from an EMBL/GenBank/DDBJ whole genome shotgun (WGS) entry which is preliminary data.</text>
</comment>
<proteinExistence type="predicted"/>
<dbReference type="Proteomes" id="UP001148838">
    <property type="component" value="Unassembled WGS sequence"/>
</dbReference>
<reference evidence="2 3" key="1">
    <citation type="journal article" date="2022" name="Allergy">
        <title>Genome assembly and annotation of Periplaneta americana reveal a comprehensive cockroach allergen profile.</title>
        <authorList>
            <person name="Wang L."/>
            <person name="Xiong Q."/>
            <person name="Saelim N."/>
            <person name="Wang L."/>
            <person name="Nong W."/>
            <person name="Wan A.T."/>
            <person name="Shi M."/>
            <person name="Liu X."/>
            <person name="Cao Q."/>
            <person name="Hui J.H.L."/>
            <person name="Sookrung N."/>
            <person name="Leung T.F."/>
            <person name="Tungtrongchitr A."/>
            <person name="Tsui S.K.W."/>
        </authorList>
    </citation>
    <scope>NUCLEOTIDE SEQUENCE [LARGE SCALE GENOMIC DNA]</scope>
    <source>
        <strain evidence="2">PWHHKU_190912</strain>
    </source>
</reference>
<dbReference type="EMBL" id="JAJSOF020000031">
    <property type="protein sequence ID" value="KAJ4430706.1"/>
    <property type="molecule type" value="Genomic_DNA"/>
</dbReference>
<protein>
    <recommendedName>
        <fullName evidence="1">HAT C-terminal dimerisation domain-containing protein</fullName>
    </recommendedName>
</protein>
<dbReference type="PANTHER" id="PTHR45749:SF37">
    <property type="entry name" value="OS05G0311600 PROTEIN"/>
    <property type="match status" value="1"/>
</dbReference>
<sequence length="177" mass="20511">MNPKESDVQKKEIEYDMAISGIRESTKDSGSEVTSGQFPEKELEATVQNYNMLEKNRLKTELSVLYERSDYRRIDGAVPLLKHIMKNNLQETFSEVTKLLKIMITTPMTTSEPERCFSSLKRIKTFLRNTMSQDRLTALALLSVEKKLVADMEGFNSKVIDSFCNNKERRMDFTLRH</sequence>